<accession>A0A0R3Q546</accession>
<organism evidence="3">
    <name type="scientific">Brugia timori</name>
    <dbReference type="NCBI Taxonomy" id="42155"/>
    <lineage>
        <taxon>Eukaryota</taxon>
        <taxon>Metazoa</taxon>
        <taxon>Ecdysozoa</taxon>
        <taxon>Nematoda</taxon>
        <taxon>Chromadorea</taxon>
        <taxon>Rhabditida</taxon>
        <taxon>Spirurina</taxon>
        <taxon>Spiruromorpha</taxon>
        <taxon>Filarioidea</taxon>
        <taxon>Onchocercidae</taxon>
        <taxon>Brugia</taxon>
    </lineage>
</organism>
<evidence type="ECO:0000313" key="2">
    <source>
        <dbReference type="Proteomes" id="UP000280834"/>
    </source>
</evidence>
<keyword evidence="2" id="KW-1185">Reference proteome</keyword>
<evidence type="ECO:0000313" key="1">
    <source>
        <dbReference type="EMBL" id="VDO08595.1"/>
    </source>
</evidence>
<dbReference type="AlphaFoldDB" id="A0A0R3Q546"/>
<gene>
    <name evidence="1" type="ORF">BTMF_LOCUS778</name>
</gene>
<dbReference type="Proteomes" id="UP000280834">
    <property type="component" value="Unassembled WGS sequence"/>
</dbReference>
<proteinExistence type="predicted"/>
<evidence type="ECO:0000313" key="3">
    <source>
        <dbReference type="WBParaSite" id="BTMF_0000143601-mRNA-1"/>
    </source>
</evidence>
<sequence length="155" mass="18106">MASLSMESLDEYVYTEDIPLKTWIKIDKICKIVRSPHTVSHGPYMFYVCLLFRLKGVKHRYILWESAIEYEHIKLWTPLKCHGWVDGEPRVNILEDGRESVIPRPNEAVVIGPHTGFGKLAYFSLDRRAPEVFHYRSAYEAAIAKELRDKKKKNN</sequence>
<reference evidence="3" key="1">
    <citation type="submission" date="2017-02" db="UniProtKB">
        <authorList>
            <consortium name="WormBaseParasite"/>
        </authorList>
    </citation>
    <scope>IDENTIFICATION</scope>
</reference>
<dbReference type="EMBL" id="UZAG01000489">
    <property type="protein sequence ID" value="VDO08595.1"/>
    <property type="molecule type" value="Genomic_DNA"/>
</dbReference>
<dbReference type="WBParaSite" id="BTMF_0000143601-mRNA-1">
    <property type="protein sequence ID" value="BTMF_0000143601-mRNA-1"/>
    <property type="gene ID" value="BTMF_0000143601"/>
</dbReference>
<name>A0A0R3Q546_9BILA</name>
<reference evidence="1 2" key="2">
    <citation type="submission" date="2018-11" db="EMBL/GenBank/DDBJ databases">
        <authorList>
            <consortium name="Pathogen Informatics"/>
        </authorList>
    </citation>
    <scope>NUCLEOTIDE SEQUENCE [LARGE SCALE GENOMIC DNA]</scope>
</reference>
<protein>
    <submittedName>
        <fullName evidence="3">DRMBL domain-containing protein</fullName>
    </submittedName>
</protein>